<dbReference type="GO" id="GO:0006542">
    <property type="term" value="P:glutamine biosynthetic process"/>
    <property type="evidence" value="ECO:0007669"/>
    <property type="project" value="TreeGrafter"/>
</dbReference>
<dbReference type="Gene3D" id="3.30.590.10">
    <property type="entry name" value="Glutamine synthetase/guanido kinase, catalytic domain"/>
    <property type="match status" value="1"/>
</dbReference>
<dbReference type="Pfam" id="PF00120">
    <property type="entry name" value="Gln-synt_C"/>
    <property type="match status" value="1"/>
</dbReference>
<accession>A0A2N5HE35</accession>
<dbReference type="InterPro" id="IPR014746">
    <property type="entry name" value="Gln_synth/guanido_kin_cat_dom"/>
</dbReference>
<dbReference type="PANTHER" id="PTHR43785:SF12">
    <property type="entry name" value="TYPE-1 GLUTAMINE SYNTHETASE 2"/>
    <property type="match status" value="1"/>
</dbReference>
<dbReference type="OrthoDB" id="9807095at2"/>
<keyword evidence="7" id="KW-1185">Reference proteome</keyword>
<proteinExistence type="inferred from homology"/>
<reference evidence="6 7" key="1">
    <citation type="submission" date="2017-11" db="EMBL/GenBank/DDBJ databases">
        <title>Comparitive Functional Genomics of Dry Heat Resistant strains isolated from the Viking Spacecraft.</title>
        <authorList>
            <person name="Seuylemezian A."/>
            <person name="Cooper K."/>
            <person name="Vaishampayan P."/>
        </authorList>
    </citation>
    <scope>NUCLEOTIDE SEQUENCE [LARGE SCALE GENOMIC DNA]</scope>
    <source>
        <strain evidence="6 7">V32-6</strain>
    </source>
</reference>
<evidence type="ECO:0000256" key="3">
    <source>
        <dbReference type="PROSITE-ProRule" id="PRU01331"/>
    </source>
</evidence>
<dbReference type="AlphaFoldDB" id="A0A2N5HE35"/>
<organism evidence="6 7">
    <name type="scientific">Neobacillus cucumis</name>
    <dbReference type="NCBI Taxonomy" id="1740721"/>
    <lineage>
        <taxon>Bacteria</taxon>
        <taxon>Bacillati</taxon>
        <taxon>Bacillota</taxon>
        <taxon>Bacilli</taxon>
        <taxon>Bacillales</taxon>
        <taxon>Bacillaceae</taxon>
        <taxon>Neobacillus</taxon>
    </lineage>
</organism>
<protein>
    <submittedName>
        <fullName evidence="6">Glutamine synthetase</fullName>
    </submittedName>
</protein>
<dbReference type="SMART" id="SM01230">
    <property type="entry name" value="Gln-synt_C"/>
    <property type="match status" value="1"/>
</dbReference>
<evidence type="ECO:0000259" key="5">
    <source>
        <dbReference type="PROSITE" id="PS51987"/>
    </source>
</evidence>
<name>A0A2N5HE35_9BACI</name>
<evidence type="ECO:0000313" key="7">
    <source>
        <dbReference type="Proteomes" id="UP000234950"/>
    </source>
</evidence>
<dbReference type="PANTHER" id="PTHR43785">
    <property type="entry name" value="GAMMA-GLUTAMYLPUTRESCINE SYNTHETASE"/>
    <property type="match status" value="1"/>
</dbReference>
<sequence>MARDYQIHTVRMSLNDNSNIARARYIPVQKFLEMGTSGRISFPSVLFSMDTSETVQTKVGAGFSGGYPSWEIQPDYSTFGPLPYKTGIARLIGDLYKGDGTPIETAPRYVLKRVLEEYKKLGYRVYGAFEYEFYVFKETAEGLEPAWKGLHCFSETKQSQVEDIFVSLLNGLSEMGAGPEVANTEYGSGQFEVTHSPFWNLEIADMAFYYRTSIKEILHAKGYKATFMSKPINDMSGSGAHLNLSIHNEKDQNLFDDASAPDGLSDFCRWFIGGQQQHARALCALVNPTVNSYKRLKPYSFAPSTNTWGYDHRGAMIRIPGQRGVNTRLEHRLSGADTNPYLSLAAILAAGLDGIRNKIEPTSPLQNQDAYHSDFEPLPRSLWEAINVLTMDTFFKEMLGESFMMDYLTLRQAECERFMFHVTDWEIQEYQDIF</sequence>
<dbReference type="EMBL" id="PGVE01000052">
    <property type="protein sequence ID" value="PLS03784.1"/>
    <property type="molecule type" value="Genomic_DNA"/>
</dbReference>
<dbReference type="InterPro" id="IPR008146">
    <property type="entry name" value="Gln_synth_cat_dom"/>
</dbReference>
<dbReference type="GO" id="GO:0004356">
    <property type="term" value="F:glutamine synthetase activity"/>
    <property type="evidence" value="ECO:0007669"/>
    <property type="project" value="InterPro"/>
</dbReference>
<dbReference type="Proteomes" id="UP000234950">
    <property type="component" value="Unassembled WGS sequence"/>
</dbReference>
<keyword evidence="2" id="KW-0436">Ligase</keyword>
<comment type="caution">
    <text evidence="6">The sequence shown here is derived from an EMBL/GenBank/DDBJ whole genome shotgun (WGS) entry which is preliminary data.</text>
</comment>
<evidence type="ECO:0000313" key="6">
    <source>
        <dbReference type="EMBL" id="PLS03784.1"/>
    </source>
</evidence>
<evidence type="ECO:0000256" key="2">
    <source>
        <dbReference type="ARBA" id="ARBA00022598"/>
    </source>
</evidence>
<dbReference type="SUPFAM" id="SSF55931">
    <property type="entry name" value="Glutamine synthetase/guanido kinase"/>
    <property type="match status" value="1"/>
</dbReference>
<evidence type="ECO:0000256" key="1">
    <source>
        <dbReference type="ARBA" id="ARBA00009897"/>
    </source>
</evidence>
<feature type="domain" description="GS catalytic" evidence="5">
    <location>
        <begin position="107"/>
        <end position="434"/>
    </location>
</feature>
<gene>
    <name evidence="6" type="ORF">CVD27_13585</name>
</gene>
<dbReference type="PROSITE" id="PS51987">
    <property type="entry name" value="GS_CATALYTIC"/>
    <property type="match status" value="1"/>
</dbReference>
<comment type="similarity">
    <text evidence="1 3 4">Belongs to the glutamine synthetase family.</text>
</comment>
<evidence type="ECO:0000256" key="4">
    <source>
        <dbReference type="RuleBase" id="RU000384"/>
    </source>
</evidence>